<dbReference type="EMBL" id="JACJLT010000229">
    <property type="protein sequence ID" value="MBM6876226.1"/>
    <property type="molecule type" value="Genomic_DNA"/>
</dbReference>
<dbReference type="Gene3D" id="2.10.109.10">
    <property type="entry name" value="Umud Fragment, subunit A"/>
    <property type="match status" value="1"/>
</dbReference>
<organism evidence="2 3">
    <name type="scientific">Fusobacterium mortiferum</name>
    <dbReference type="NCBI Taxonomy" id="850"/>
    <lineage>
        <taxon>Bacteria</taxon>
        <taxon>Fusobacteriati</taxon>
        <taxon>Fusobacteriota</taxon>
        <taxon>Fusobacteriia</taxon>
        <taxon>Fusobacteriales</taxon>
        <taxon>Fusobacteriaceae</taxon>
        <taxon>Fusobacterium</taxon>
    </lineage>
</organism>
<dbReference type="Proteomes" id="UP000728968">
    <property type="component" value="Unassembled WGS sequence"/>
</dbReference>
<accession>A0ABS2G475</accession>
<evidence type="ECO:0000313" key="2">
    <source>
        <dbReference type="EMBL" id="MBM6876226.1"/>
    </source>
</evidence>
<keyword evidence="3" id="KW-1185">Reference proteome</keyword>
<sequence>MCPLWVSYQTKDDIVTIEKGELFINGISWGKIAYKDSHLRKLDPKNEKELQPKSDDEYLLLSKVRNSFDGRYIGTIKRKDIIYKAELFLEF</sequence>
<gene>
    <name evidence="2" type="ORF">H6A04_11340</name>
</gene>
<evidence type="ECO:0000313" key="3">
    <source>
        <dbReference type="Proteomes" id="UP000728968"/>
    </source>
</evidence>
<protein>
    <submittedName>
        <fullName evidence="2">S26 family signal peptidase</fullName>
    </submittedName>
</protein>
<proteinExistence type="predicted"/>
<evidence type="ECO:0000259" key="1">
    <source>
        <dbReference type="Pfam" id="PF10502"/>
    </source>
</evidence>
<dbReference type="SUPFAM" id="SSF51306">
    <property type="entry name" value="LexA/Signal peptidase"/>
    <property type="match status" value="1"/>
</dbReference>
<name>A0ABS2G475_FUSMR</name>
<feature type="domain" description="Peptidase S26" evidence="1">
    <location>
        <begin position="13"/>
        <end position="87"/>
    </location>
</feature>
<comment type="caution">
    <text evidence="2">The sequence shown here is derived from an EMBL/GenBank/DDBJ whole genome shotgun (WGS) entry which is preliminary data.</text>
</comment>
<dbReference type="InterPro" id="IPR019533">
    <property type="entry name" value="Peptidase_S26"/>
</dbReference>
<dbReference type="Pfam" id="PF10502">
    <property type="entry name" value="Peptidase_S26"/>
    <property type="match status" value="1"/>
</dbReference>
<reference evidence="2 3" key="1">
    <citation type="journal article" date="2021" name="Sci. Rep.">
        <title>The distribution of antibiotic resistance genes in chicken gut microbiota commensals.</title>
        <authorList>
            <person name="Juricova H."/>
            <person name="Matiasovicova J."/>
            <person name="Kubasova T."/>
            <person name="Cejkova D."/>
            <person name="Rychlik I."/>
        </authorList>
    </citation>
    <scope>NUCLEOTIDE SEQUENCE [LARGE SCALE GENOMIC DNA]</scope>
    <source>
        <strain evidence="2 3">An425</strain>
    </source>
</reference>
<dbReference type="InterPro" id="IPR036286">
    <property type="entry name" value="LexA/Signal_pep-like_sf"/>
</dbReference>
<dbReference type="RefSeq" id="WP_204716842.1">
    <property type="nucleotide sequence ID" value="NZ_JACJLT010000229.1"/>
</dbReference>